<sequence length="171" mass="18265">MHQFVLVGGQWVPVRSDAMQAMNNACSTTGQILRTSTSATPVKFSGGFIVNGLSVVINATELSAQQTVNAASDLITPIIYIPTNSIYKYNTTTSTWAVDGSDSISNYLSPGLHYYNNTTGRLFFALDNTNLVYIGNRGVVAATDSEAIAGTRTDVAITSTQAKLAWTTWGV</sequence>
<dbReference type="EMBL" id="LR881104">
    <property type="protein sequence ID" value="CAD5236056.1"/>
    <property type="molecule type" value="Genomic_DNA"/>
</dbReference>
<evidence type="ECO:0000313" key="1">
    <source>
        <dbReference type="EMBL" id="CAD5236056.1"/>
    </source>
</evidence>
<reference evidence="1 2" key="1">
    <citation type="submission" date="2020-09" db="EMBL/GenBank/DDBJ databases">
        <authorList>
            <person name="Jameson E."/>
        </authorList>
    </citation>
    <scope>NUCLEOTIDE SEQUENCE [LARGE SCALE GENOMIC DNA]</scope>
</reference>
<evidence type="ECO:0000313" key="2">
    <source>
        <dbReference type="Proteomes" id="UP000596247"/>
    </source>
</evidence>
<gene>
    <name evidence="1" type="ORF">LLCLJKAH_00067</name>
</gene>
<keyword evidence="2" id="KW-1185">Reference proteome</keyword>
<proteinExistence type="predicted"/>
<dbReference type="Proteomes" id="UP000596247">
    <property type="component" value="Chromosome"/>
</dbReference>
<accession>A0A7R8R5T4</accession>
<protein>
    <submittedName>
        <fullName evidence="1">Uncharacterized protein</fullName>
    </submittedName>
</protein>
<organism evidence="1 2">
    <name type="scientific">Klebsiella phage vB_KvM-Eowyn</name>
    <dbReference type="NCBI Taxonomy" id="2762819"/>
    <lineage>
        <taxon>Viruses</taxon>
        <taxon>Duplodnaviria</taxon>
        <taxon>Heunggongvirae</taxon>
        <taxon>Uroviricota</taxon>
        <taxon>Caudoviricetes</taxon>
        <taxon>Chimalliviridae</taxon>
        <taxon>Eowynvirus</taxon>
        <taxon>Eowynvirus eowyn</taxon>
    </lineage>
</organism>
<name>A0A7R8R5T4_9CAUD</name>